<sequence length="200" mass="22663">AKLRTMYMKVKPAPSTLSERRAVLQMLKQHGDIHMFQKMIDASSFISLAATQVIAERIVARSPLSFRYNPSASSTSSPDANSEPAKTFLVHVFHTEKYAHKTRIRDSPLHGRWDIDPYNVWQPHTLSTNALPQVVPPGMGHRGLSDWESCGQLQNPEDKQMLTVKEEVAIREKRQQELASMESLVEIWKENTAEGRKAAE</sequence>
<accession>A0AAV9HAU7</accession>
<dbReference type="EMBL" id="MU865121">
    <property type="protein sequence ID" value="KAK4457334.1"/>
    <property type="molecule type" value="Genomic_DNA"/>
</dbReference>
<dbReference type="AlphaFoldDB" id="A0AAV9HAU7"/>
<evidence type="ECO:0000313" key="1">
    <source>
        <dbReference type="EMBL" id="KAK4457334.1"/>
    </source>
</evidence>
<comment type="caution">
    <text evidence="1">The sequence shown here is derived from an EMBL/GenBank/DDBJ whole genome shotgun (WGS) entry which is preliminary data.</text>
</comment>
<reference evidence="1" key="2">
    <citation type="submission" date="2023-06" db="EMBL/GenBank/DDBJ databases">
        <authorList>
            <consortium name="Lawrence Berkeley National Laboratory"/>
            <person name="Mondo S.J."/>
            <person name="Hensen N."/>
            <person name="Bonometti L."/>
            <person name="Westerberg I."/>
            <person name="Brannstrom I.O."/>
            <person name="Guillou S."/>
            <person name="Cros-Aarteil S."/>
            <person name="Calhoun S."/>
            <person name="Haridas S."/>
            <person name="Kuo A."/>
            <person name="Pangilinan J."/>
            <person name="Riley R."/>
            <person name="Labutti K."/>
            <person name="Andreopoulos B."/>
            <person name="Lipzen A."/>
            <person name="Chen C."/>
            <person name="Yanf M."/>
            <person name="Daum C."/>
            <person name="Ng V."/>
            <person name="Clum A."/>
            <person name="Steindorff A."/>
            <person name="Ohm R."/>
            <person name="Martin F."/>
            <person name="Silar P."/>
            <person name="Natvig D."/>
            <person name="Lalanne C."/>
            <person name="Gautier V."/>
            <person name="Ament-Velasquez S.L."/>
            <person name="Kruys A."/>
            <person name="Hutchinson M.I."/>
            <person name="Powell A.J."/>
            <person name="Barry K."/>
            <person name="Miller A.N."/>
            <person name="Grigoriev I.V."/>
            <person name="Debuchy R."/>
            <person name="Gladieux P."/>
            <person name="Thoren M.H."/>
            <person name="Johannesson H."/>
        </authorList>
    </citation>
    <scope>NUCLEOTIDE SEQUENCE</scope>
    <source>
        <strain evidence="1">PSN324</strain>
    </source>
</reference>
<gene>
    <name evidence="1" type="ORF">QBC42DRAFT_162282</name>
</gene>
<keyword evidence="2" id="KW-1185">Reference proteome</keyword>
<organism evidence="1 2">
    <name type="scientific">Cladorrhinum samala</name>
    <dbReference type="NCBI Taxonomy" id="585594"/>
    <lineage>
        <taxon>Eukaryota</taxon>
        <taxon>Fungi</taxon>
        <taxon>Dikarya</taxon>
        <taxon>Ascomycota</taxon>
        <taxon>Pezizomycotina</taxon>
        <taxon>Sordariomycetes</taxon>
        <taxon>Sordariomycetidae</taxon>
        <taxon>Sordariales</taxon>
        <taxon>Podosporaceae</taxon>
        <taxon>Cladorrhinum</taxon>
    </lineage>
</organism>
<dbReference type="Proteomes" id="UP001321749">
    <property type="component" value="Unassembled WGS sequence"/>
</dbReference>
<proteinExistence type="predicted"/>
<protein>
    <submittedName>
        <fullName evidence="1">Uncharacterized protein</fullName>
    </submittedName>
</protein>
<name>A0AAV9HAU7_9PEZI</name>
<feature type="non-terminal residue" evidence="1">
    <location>
        <position position="1"/>
    </location>
</feature>
<feature type="non-terminal residue" evidence="1">
    <location>
        <position position="200"/>
    </location>
</feature>
<evidence type="ECO:0000313" key="2">
    <source>
        <dbReference type="Proteomes" id="UP001321749"/>
    </source>
</evidence>
<reference evidence="1" key="1">
    <citation type="journal article" date="2023" name="Mol. Phylogenet. Evol.">
        <title>Genome-scale phylogeny and comparative genomics of the fungal order Sordariales.</title>
        <authorList>
            <person name="Hensen N."/>
            <person name="Bonometti L."/>
            <person name="Westerberg I."/>
            <person name="Brannstrom I.O."/>
            <person name="Guillou S."/>
            <person name="Cros-Aarteil S."/>
            <person name="Calhoun S."/>
            <person name="Haridas S."/>
            <person name="Kuo A."/>
            <person name="Mondo S."/>
            <person name="Pangilinan J."/>
            <person name="Riley R."/>
            <person name="LaButti K."/>
            <person name="Andreopoulos B."/>
            <person name="Lipzen A."/>
            <person name="Chen C."/>
            <person name="Yan M."/>
            <person name="Daum C."/>
            <person name="Ng V."/>
            <person name="Clum A."/>
            <person name="Steindorff A."/>
            <person name="Ohm R.A."/>
            <person name="Martin F."/>
            <person name="Silar P."/>
            <person name="Natvig D.O."/>
            <person name="Lalanne C."/>
            <person name="Gautier V."/>
            <person name="Ament-Velasquez S.L."/>
            <person name="Kruys A."/>
            <person name="Hutchinson M.I."/>
            <person name="Powell A.J."/>
            <person name="Barry K."/>
            <person name="Miller A.N."/>
            <person name="Grigoriev I.V."/>
            <person name="Debuchy R."/>
            <person name="Gladieux P."/>
            <person name="Hiltunen Thoren M."/>
            <person name="Johannesson H."/>
        </authorList>
    </citation>
    <scope>NUCLEOTIDE SEQUENCE</scope>
    <source>
        <strain evidence="1">PSN324</strain>
    </source>
</reference>